<dbReference type="Gene3D" id="3.40.250.10">
    <property type="entry name" value="Rhodanese-like domain"/>
    <property type="match status" value="3"/>
</dbReference>
<organism evidence="2">
    <name type="scientific">marine metagenome</name>
    <dbReference type="NCBI Taxonomy" id="408172"/>
    <lineage>
        <taxon>unclassified sequences</taxon>
        <taxon>metagenomes</taxon>
        <taxon>ecological metagenomes</taxon>
    </lineage>
</organism>
<dbReference type="PANTHER" id="PTHR44086:SF10">
    <property type="entry name" value="THIOSULFATE SULFURTRANSFERASE_RHODANESE-LIKE DOMAIN-CONTAINING PROTEIN 3"/>
    <property type="match status" value="1"/>
</dbReference>
<evidence type="ECO:0000259" key="1">
    <source>
        <dbReference type="PROSITE" id="PS50206"/>
    </source>
</evidence>
<proteinExistence type="predicted"/>
<dbReference type="SUPFAM" id="SSF52821">
    <property type="entry name" value="Rhodanese/Cell cycle control phosphatase"/>
    <property type="match status" value="3"/>
</dbReference>
<protein>
    <recommendedName>
        <fullName evidence="1">Rhodanese domain-containing protein</fullName>
    </recommendedName>
</protein>
<sequence length="387" mass="42863">MRAADAKSAAPILLPRRSTRVVVMDNGGDEADNLRGILASDGWTNVSILEGGINSWRDAGYELYSGVSVPSKLFGELVERQYGTPRVSATELHQWMEQKRPLTILDSRTEREFHQMSIPTARSCPGGELVHRAFDLVDEEATIVVNCAGRTRSILGTESLIRAGIPSRVVALENGTMGWELADLTLDHGEANFAPTPTPSGRKRASLAATQVAERFNVRRINRATINQWGTDEDRTLYLFDVRTPHEYEKGHLLDFRNAPGGQLVQNTDEYAITRGARLVLADDDLTRSTMTASWLLEMGWETYVLDEGVNEGPLEVDTDDLPLDTPQVVVPHDPDTADSILGTESLVRAGMPAARQAMQDYLHWEVGLVDQYDRDDLARFTSTGWA</sequence>
<dbReference type="PROSITE" id="PS50206">
    <property type="entry name" value="RHODANESE_3"/>
    <property type="match status" value="3"/>
</dbReference>
<reference evidence="2" key="1">
    <citation type="submission" date="2018-05" db="EMBL/GenBank/DDBJ databases">
        <authorList>
            <person name="Lanie J.A."/>
            <person name="Ng W.-L."/>
            <person name="Kazmierczak K.M."/>
            <person name="Andrzejewski T.M."/>
            <person name="Davidsen T.M."/>
            <person name="Wayne K.J."/>
            <person name="Tettelin H."/>
            <person name="Glass J.I."/>
            <person name="Rusch D."/>
            <person name="Podicherti R."/>
            <person name="Tsui H.-C.T."/>
            <person name="Winkler M.E."/>
        </authorList>
    </citation>
    <scope>NUCLEOTIDE SEQUENCE</scope>
</reference>
<dbReference type="SMART" id="SM00450">
    <property type="entry name" value="RHOD"/>
    <property type="match status" value="2"/>
</dbReference>
<feature type="domain" description="Rhodanese" evidence="1">
    <location>
        <begin position="233"/>
        <end position="319"/>
    </location>
</feature>
<dbReference type="GO" id="GO:0004792">
    <property type="term" value="F:thiosulfate-cyanide sulfurtransferase activity"/>
    <property type="evidence" value="ECO:0007669"/>
    <property type="project" value="TreeGrafter"/>
</dbReference>
<dbReference type="InterPro" id="IPR001763">
    <property type="entry name" value="Rhodanese-like_dom"/>
</dbReference>
<dbReference type="EMBL" id="UINC01001816">
    <property type="protein sequence ID" value="SUZ89420.1"/>
    <property type="molecule type" value="Genomic_DNA"/>
</dbReference>
<dbReference type="InterPro" id="IPR036873">
    <property type="entry name" value="Rhodanese-like_dom_sf"/>
</dbReference>
<name>A0A381RCP2_9ZZZZ</name>
<feature type="domain" description="Rhodanese" evidence="1">
    <location>
        <begin position="98"/>
        <end position="188"/>
    </location>
</feature>
<gene>
    <name evidence="2" type="ORF">METZ01_LOCUS42274</name>
</gene>
<feature type="domain" description="Rhodanese" evidence="1">
    <location>
        <begin position="15"/>
        <end position="65"/>
    </location>
</feature>
<dbReference type="Pfam" id="PF00581">
    <property type="entry name" value="Rhodanese"/>
    <property type="match status" value="3"/>
</dbReference>
<evidence type="ECO:0000313" key="2">
    <source>
        <dbReference type="EMBL" id="SUZ89420.1"/>
    </source>
</evidence>
<accession>A0A381RCP2</accession>
<dbReference type="AlphaFoldDB" id="A0A381RCP2"/>
<dbReference type="PANTHER" id="PTHR44086">
    <property type="entry name" value="THIOSULFATE SULFURTRANSFERASE RDL2, MITOCHONDRIAL-RELATED"/>
    <property type="match status" value="1"/>
</dbReference>